<organism evidence="2 3">
    <name type="scientific">Neurospora intermedia</name>
    <dbReference type="NCBI Taxonomy" id="5142"/>
    <lineage>
        <taxon>Eukaryota</taxon>
        <taxon>Fungi</taxon>
        <taxon>Dikarya</taxon>
        <taxon>Ascomycota</taxon>
        <taxon>Pezizomycotina</taxon>
        <taxon>Sordariomycetes</taxon>
        <taxon>Sordariomycetidae</taxon>
        <taxon>Sordariales</taxon>
        <taxon>Sordariaceae</taxon>
        <taxon>Neurospora</taxon>
    </lineage>
</organism>
<reference evidence="2 3" key="1">
    <citation type="submission" date="2023-09" db="EMBL/GenBank/DDBJ databases">
        <title>Multi-omics analysis of a traditional fermented food reveals byproduct-associated fungal strains for waste-to-food upcycling.</title>
        <authorList>
            <consortium name="Lawrence Berkeley National Laboratory"/>
            <person name="Rekdal V.M."/>
            <person name="Villalobos-Escobedo J.M."/>
            <person name="Rodriguez-Valeron N."/>
            <person name="Garcia M.O."/>
            <person name="Vasquez D.P."/>
            <person name="Damayanti I."/>
            <person name="Sorensen P.M."/>
            <person name="Baidoo E.E."/>
            <person name="De Carvalho A.C."/>
            <person name="Riley R."/>
            <person name="Lipzen A."/>
            <person name="He G."/>
            <person name="Yan M."/>
            <person name="Haridas S."/>
            <person name="Daum C."/>
            <person name="Yoshinaga Y."/>
            <person name="Ng V."/>
            <person name="Grigoriev I.V."/>
            <person name="Munk R."/>
            <person name="Nuraida L."/>
            <person name="Wijaya C.H."/>
            <person name="Morales P.-C."/>
            <person name="Keasling J.D."/>
        </authorList>
    </citation>
    <scope>NUCLEOTIDE SEQUENCE [LARGE SCALE GENOMIC DNA]</scope>
    <source>
        <strain evidence="2 3">FGSC 2613</strain>
    </source>
</reference>
<evidence type="ECO:0000313" key="2">
    <source>
        <dbReference type="EMBL" id="KAL0473154.1"/>
    </source>
</evidence>
<comment type="caution">
    <text evidence="2">The sequence shown here is derived from an EMBL/GenBank/DDBJ whole genome shotgun (WGS) entry which is preliminary data.</text>
</comment>
<protein>
    <recommendedName>
        <fullName evidence="4">Ubiquitin carboxyl-terminal hydrolase 19</fullName>
    </recommendedName>
</protein>
<feature type="region of interest" description="Disordered" evidence="1">
    <location>
        <begin position="411"/>
        <end position="691"/>
    </location>
</feature>
<dbReference type="EMBL" id="JAVLET010000002">
    <property type="protein sequence ID" value="KAL0473154.1"/>
    <property type="molecule type" value="Genomic_DNA"/>
</dbReference>
<feature type="compositionally biased region" description="Low complexity" evidence="1">
    <location>
        <begin position="451"/>
        <end position="464"/>
    </location>
</feature>
<evidence type="ECO:0008006" key="4">
    <source>
        <dbReference type="Google" id="ProtNLM"/>
    </source>
</evidence>
<feature type="compositionally biased region" description="Polar residues" evidence="1">
    <location>
        <begin position="600"/>
        <end position="620"/>
    </location>
</feature>
<accession>A0ABR3DKF1</accession>
<sequence length="706" mass="75365">MDPRFIVTREELYDVQMDLKRLHSIQHQHSERLRLLEKRQADDAALKSVWSSPFPSMLGTTTPQHGQIFAAHDSPFVNQGFTNNTSGPVHLPANDLFDDLDEQGQNLLGRLQLEPEDEPIRRGVASRANSVRFDESALHGWGGHHGTRHSTEYGLTRPGSGMGGHPMTERSSSHKSDGRHSSAGHSVHSVHSTASGRASSLGLDTNFSIGGVEDDSPLDVPEPPPGFFYLGAAPSIIRCCLTDNITNKRLLYAVVCTGSQKSTVDYSVVKDLNLTNQMQRGMDGIYRIDLPVFLTEARVIQSNSRSVSPIHPLPPSITCSFEVTGMDQPESPETRKSIRVFIGNHTLRLHSADLLLSQNSMTLYGTDRDKLSVPFVRPEDDAVFKNLAVTNMAPGNKPKLNAAAPEFVAGDRAAKPSAKSNEEPVPKQNGDVVSEGALPSPVRSPSQPVKATTEATSTASNEASGGYDKEQSQQEQQQQRPPSAPADSVVLEDVSRDAAKENATPTSTTDTARREPSAAIRTPWRQTAASLADKESTPLSGYQPAARGRSMKILRPTKISSISSNSTAGPNSPSTTRSTGAFESPSIPRSNGTDLRRTKGSTASAAVAEDSQSNTGSPTVGSWGPSKRSLSTSASASNLGNLEGGKGIETREQRSSSLATTVGSPMHQDGLKTPTAPRSATNPLGSASAFAWMGNKTTGKASASPL</sequence>
<keyword evidence="3" id="KW-1185">Reference proteome</keyword>
<feature type="region of interest" description="Disordered" evidence="1">
    <location>
        <begin position="137"/>
        <end position="198"/>
    </location>
</feature>
<feature type="compositionally biased region" description="Basic and acidic residues" evidence="1">
    <location>
        <begin position="167"/>
        <end position="180"/>
    </location>
</feature>
<feature type="compositionally biased region" description="Polar residues" evidence="1">
    <location>
        <begin position="558"/>
        <end position="593"/>
    </location>
</feature>
<name>A0ABR3DKF1_NEUIN</name>
<feature type="compositionally biased region" description="Low complexity" evidence="1">
    <location>
        <begin position="181"/>
        <end position="196"/>
    </location>
</feature>
<feature type="compositionally biased region" description="Low complexity" evidence="1">
    <location>
        <begin position="626"/>
        <end position="637"/>
    </location>
</feature>
<gene>
    <name evidence="2" type="ORF">QR685DRAFT_164293</name>
</gene>
<evidence type="ECO:0000313" key="3">
    <source>
        <dbReference type="Proteomes" id="UP001451303"/>
    </source>
</evidence>
<evidence type="ECO:0000256" key="1">
    <source>
        <dbReference type="SAM" id="MobiDB-lite"/>
    </source>
</evidence>
<feature type="compositionally biased region" description="Polar residues" evidence="1">
    <location>
        <begin position="676"/>
        <end position="685"/>
    </location>
</feature>
<dbReference type="Proteomes" id="UP001451303">
    <property type="component" value="Unassembled WGS sequence"/>
</dbReference>
<proteinExistence type="predicted"/>